<reference evidence="1 2" key="1">
    <citation type="submission" date="2023-02" db="EMBL/GenBank/DDBJ databases">
        <title>Entomopathogenic bacteria.</title>
        <authorList>
            <person name="Machado R.A."/>
        </authorList>
    </citation>
    <scope>NUCLEOTIDE SEQUENCE [LARGE SCALE GENOMIC DNA]</scope>
    <source>
        <strain evidence="1 2">XENO-2</strain>
    </source>
</reference>
<keyword evidence="2" id="KW-1185">Reference proteome</keyword>
<gene>
    <name evidence="1" type="ORF">PSI14_19795</name>
</gene>
<dbReference type="Proteomes" id="UP001220225">
    <property type="component" value="Unassembled WGS sequence"/>
</dbReference>
<evidence type="ECO:0000313" key="1">
    <source>
        <dbReference type="EMBL" id="MDC9599013.1"/>
    </source>
</evidence>
<sequence length="90" mass="10250">MINEFKNNTVDDIASRLKVAANVAKTYSGNEITVNCDELLKLCEAAKKLAEYENMELVGHFYRSGDGFIGEVLDKYKDAFPLYLYRHPII</sequence>
<dbReference type="EMBL" id="JAQRFN010000067">
    <property type="protein sequence ID" value="MDC9599013.1"/>
    <property type="molecule type" value="Genomic_DNA"/>
</dbReference>
<proteinExistence type="predicted"/>
<comment type="caution">
    <text evidence="1">The sequence shown here is derived from an EMBL/GenBank/DDBJ whole genome shotgun (WGS) entry which is preliminary data.</text>
</comment>
<evidence type="ECO:0000313" key="2">
    <source>
        <dbReference type="Proteomes" id="UP001220225"/>
    </source>
</evidence>
<protein>
    <submittedName>
        <fullName evidence="1">Uncharacterized protein</fullName>
    </submittedName>
</protein>
<organism evidence="1 2">
    <name type="scientific">Xenorhabdus anantnagensis</name>
    <dbReference type="NCBI Taxonomy" id="3025875"/>
    <lineage>
        <taxon>Bacteria</taxon>
        <taxon>Pseudomonadati</taxon>
        <taxon>Pseudomonadota</taxon>
        <taxon>Gammaproteobacteria</taxon>
        <taxon>Enterobacterales</taxon>
        <taxon>Morganellaceae</taxon>
        <taxon>Xenorhabdus</taxon>
    </lineage>
</organism>
<dbReference type="RefSeq" id="WP_273577692.1">
    <property type="nucleotide sequence ID" value="NZ_JAQRFN010000067.1"/>
</dbReference>
<name>A0ABT5LZ42_9GAMM</name>
<accession>A0ABT5LZ42</accession>